<evidence type="ECO:0008006" key="3">
    <source>
        <dbReference type="Google" id="ProtNLM"/>
    </source>
</evidence>
<evidence type="ECO:0000313" key="1">
    <source>
        <dbReference type="EMBL" id="SCM69039.1"/>
    </source>
</evidence>
<dbReference type="Proteomes" id="UP000184085">
    <property type="component" value="Unassembled WGS sequence"/>
</dbReference>
<dbReference type="InterPro" id="IPR042257">
    <property type="entry name" value="DGOK_C"/>
</dbReference>
<dbReference type="Gene3D" id="3.30.420.310">
    <property type="entry name" value="2-keto-3-deoxy-galactonokinase, C-terminal domain"/>
    <property type="match status" value="1"/>
</dbReference>
<proteinExistence type="predicted"/>
<dbReference type="GO" id="GO:0034194">
    <property type="term" value="P:D-galactonate catabolic process"/>
    <property type="evidence" value="ECO:0007669"/>
    <property type="project" value="InterPro"/>
</dbReference>
<dbReference type="EMBL" id="FMJB01000063">
    <property type="protein sequence ID" value="SCM69039.1"/>
    <property type="molecule type" value="Genomic_DNA"/>
</dbReference>
<dbReference type="Pfam" id="PF05035">
    <property type="entry name" value="DGOK"/>
    <property type="match status" value="1"/>
</dbReference>
<accession>A0A1M4N2L9</accession>
<sequence>MTSSAKNSPWHGALIEGATATLWTFDAGRAMGPAQTETLPDNAIIAGDSSYTLAVPCPVIPDALPSSGPQRVLPTVTQAAPRDRLTWARVAAIGFQSLNPEWDGILCLPGHDTTYWVHLSAKEIVSFQGCATPQLARTLNASTTPETEAAEQTMSRPANLAAQIHTAQVSQNANALLGHLLGAEIAATRPYWLGQEVALIGTTPITEAYATILNAQHVPLIRADGTKMVEKGFQILNAL</sequence>
<dbReference type="GO" id="GO:0008671">
    <property type="term" value="F:2-dehydro-3-deoxygalactonokinase activity"/>
    <property type="evidence" value="ECO:0007669"/>
    <property type="project" value="InterPro"/>
</dbReference>
<name>A0A1M4N2L9_9RHOB</name>
<evidence type="ECO:0000313" key="2">
    <source>
        <dbReference type="Proteomes" id="UP000184085"/>
    </source>
</evidence>
<reference evidence="2" key="1">
    <citation type="submission" date="2016-09" db="EMBL/GenBank/DDBJ databases">
        <authorList>
            <person name="Wibberg D."/>
        </authorList>
    </citation>
    <scope>NUCLEOTIDE SEQUENCE [LARGE SCALE GENOMIC DNA]</scope>
</reference>
<dbReference type="RefSeq" id="WP_072708223.1">
    <property type="nucleotide sequence ID" value="NZ_FMJB01000063.1"/>
</dbReference>
<dbReference type="InterPro" id="IPR007729">
    <property type="entry name" value="DGOK"/>
</dbReference>
<keyword evidence="2" id="KW-1185">Reference proteome</keyword>
<dbReference type="AlphaFoldDB" id="A0A1M4N2L9"/>
<organism evidence="1 2">
    <name type="scientific">Donghicola eburneus</name>
    <dbReference type="NCBI Taxonomy" id="393278"/>
    <lineage>
        <taxon>Bacteria</taxon>
        <taxon>Pseudomonadati</taxon>
        <taxon>Pseudomonadota</taxon>
        <taxon>Alphaproteobacteria</taxon>
        <taxon>Rhodobacterales</taxon>
        <taxon>Roseobacteraceae</taxon>
        <taxon>Donghicola</taxon>
    </lineage>
</organism>
<protein>
    <recommendedName>
        <fullName evidence="3">2-dehydro-3-deoxygalactonokinase</fullName>
    </recommendedName>
</protein>
<gene>
    <name evidence="1" type="ORF">KARMA_3272</name>
</gene>